<feature type="domain" description="THIF-type NAD/FAD binding fold" evidence="1">
    <location>
        <begin position="6"/>
        <end position="129"/>
    </location>
</feature>
<dbReference type="Pfam" id="PF00899">
    <property type="entry name" value="ThiF"/>
    <property type="match status" value="1"/>
</dbReference>
<accession>A0ABY9LHX8</accession>
<dbReference type="EMBL" id="CP110509">
    <property type="protein sequence ID" value="WMB28501.1"/>
    <property type="molecule type" value="Genomic_DNA"/>
</dbReference>
<dbReference type="SUPFAM" id="SSF69572">
    <property type="entry name" value="Activating enzymes of the ubiquitin-like proteins"/>
    <property type="match status" value="1"/>
</dbReference>
<proteinExistence type="predicted"/>
<evidence type="ECO:0000313" key="3">
    <source>
        <dbReference type="Proteomes" id="UP001238096"/>
    </source>
</evidence>
<dbReference type="InterPro" id="IPR035985">
    <property type="entry name" value="Ubiquitin-activating_enz"/>
</dbReference>
<keyword evidence="3" id="KW-1185">Reference proteome</keyword>
<gene>
    <name evidence="2" type="ORF">N1496_02720</name>
</gene>
<dbReference type="Gene3D" id="3.40.50.720">
    <property type="entry name" value="NAD(P)-binding Rossmann-like Domain"/>
    <property type="match status" value="1"/>
</dbReference>
<dbReference type="RefSeq" id="WP_018365606.1">
    <property type="nucleotide sequence ID" value="NZ_CP104407.1"/>
</dbReference>
<sequence>MDYPPYKAQRIVNKVCYEYKIPSLYCFSQRSAGKLLFVNPKKSACLDCLLTQEDTEHFNKLVSIFLKNQDLLITANTLTNIWLLTSWICKKWIDMITKNVNYCDSLWRYDFDTFSERKFQDFRKNEACPTCGNKVNNSLLWEILKIE</sequence>
<evidence type="ECO:0000259" key="1">
    <source>
        <dbReference type="Pfam" id="PF00899"/>
    </source>
</evidence>
<reference evidence="3" key="1">
    <citation type="submission" date="2022-10" db="EMBL/GenBank/DDBJ databases">
        <title>Streptococcus didelphis as causative of fatal infections in opossums (Didelphis albiventris).</title>
        <authorList>
            <person name="Breyer G.M."/>
            <person name="Da Silva M.E.R.J."/>
            <person name="Siqueira F.M."/>
        </authorList>
    </citation>
    <scope>NUCLEOTIDE SEQUENCE [LARGE SCALE GENOMIC DNA]</scope>
    <source>
        <strain evidence="3">LBVP101/21</strain>
    </source>
</reference>
<evidence type="ECO:0000313" key="2">
    <source>
        <dbReference type="EMBL" id="WMB28501.1"/>
    </source>
</evidence>
<dbReference type="Proteomes" id="UP001238096">
    <property type="component" value="Chromosome"/>
</dbReference>
<name>A0ABY9LHX8_9STRE</name>
<dbReference type="InterPro" id="IPR000594">
    <property type="entry name" value="ThiF_NAD_FAD-bd"/>
</dbReference>
<organism evidence="2 3">
    <name type="scientific">Streptococcus didelphis</name>
    <dbReference type="NCBI Taxonomy" id="102886"/>
    <lineage>
        <taxon>Bacteria</taxon>
        <taxon>Bacillati</taxon>
        <taxon>Bacillota</taxon>
        <taxon>Bacilli</taxon>
        <taxon>Lactobacillales</taxon>
        <taxon>Streptococcaceae</taxon>
        <taxon>Streptococcus</taxon>
    </lineage>
</organism>
<protein>
    <recommendedName>
        <fullName evidence="1">THIF-type NAD/FAD binding fold domain-containing protein</fullName>
    </recommendedName>
</protein>